<dbReference type="Proteomes" id="UP000680304">
    <property type="component" value="Unassembled WGS sequence"/>
</dbReference>
<dbReference type="EMBL" id="BOVJ01000018">
    <property type="protein sequence ID" value="GIQ62035.1"/>
    <property type="molecule type" value="Genomic_DNA"/>
</dbReference>
<protein>
    <submittedName>
        <fullName evidence="1">Uncharacterized protein</fullName>
    </submittedName>
</protein>
<sequence length="133" mass="15025">MQKYHFLVGNDNGNSEHDLIIDGKLIQQPNVNCRVDQLPWSDEQSPESFIKNLQDQLIVTIDSPSARPGMYYVGKFALESGEIIDNLHVGIDQKCDAELPVVNTLAQIAAVAVQRAYEEEKASPSRSKREWIW</sequence>
<evidence type="ECO:0000313" key="1">
    <source>
        <dbReference type="EMBL" id="GIQ62035.1"/>
    </source>
</evidence>
<accession>A0ABQ4N1H3</accession>
<reference evidence="1 2" key="1">
    <citation type="submission" date="2021-04" db="EMBL/GenBank/DDBJ databases">
        <title>Draft genome sequence of Paenibacillus cisolokensis, LC2-13A.</title>
        <authorList>
            <person name="Uke A."/>
            <person name="Chhe C."/>
            <person name="Baramee S."/>
            <person name="Kosugi A."/>
        </authorList>
    </citation>
    <scope>NUCLEOTIDE SEQUENCE [LARGE SCALE GENOMIC DNA]</scope>
    <source>
        <strain evidence="1 2">LC2-13A</strain>
    </source>
</reference>
<name>A0ABQ4N1H3_9BACL</name>
<gene>
    <name evidence="1" type="ORF">PACILC2_06030</name>
</gene>
<dbReference type="RefSeq" id="WP_244863184.1">
    <property type="nucleotide sequence ID" value="NZ_BOVJ01000018.1"/>
</dbReference>
<organism evidence="1 2">
    <name type="scientific">Paenibacillus cisolokensis</name>
    <dbReference type="NCBI Taxonomy" id="1658519"/>
    <lineage>
        <taxon>Bacteria</taxon>
        <taxon>Bacillati</taxon>
        <taxon>Bacillota</taxon>
        <taxon>Bacilli</taxon>
        <taxon>Bacillales</taxon>
        <taxon>Paenibacillaceae</taxon>
        <taxon>Paenibacillus</taxon>
    </lineage>
</organism>
<comment type="caution">
    <text evidence="1">The sequence shown here is derived from an EMBL/GenBank/DDBJ whole genome shotgun (WGS) entry which is preliminary data.</text>
</comment>
<keyword evidence="2" id="KW-1185">Reference proteome</keyword>
<proteinExistence type="predicted"/>
<evidence type="ECO:0000313" key="2">
    <source>
        <dbReference type="Proteomes" id="UP000680304"/>
    </source>
</evidence>